<dbReference type="Pfam" id="PF00135">
    <property type="entry name" value="COesterase"/>
    <property type="match status" value="1"/>
</dbReference>
<feature type="transmembrane region" description="Helical" evidence="7">
    <location>
        <begin position="89"/>
        <end position="110"/>
    </location>
</feature>
<gene>
    <name evidence="9" type="ORF">PMEA_00022980</name>
</gene>
<dbReference type="AlphaFoldDB" id="A0AAU9XFY0"/>
<dbReference type="PROSITE" id="PS00122">
    <property type="entry name" value="CARBOXYLESTERASE_B_1"/>
    <property type="match status" value="1"/>
</dbReference>
<dbReference type="PROSITE" id="PS00941">
    <property type="entry name" value="CARBOXYLESTERASE_B_2"/>
    <property type="match status" value="1"/>
</dbReference>
<comment type="caution">
    <text evidence="9">The sequence shown here is derived from an EMBL/GenBank/DDBJ whole genome shotgun (WGS) entry which is preliminary data.</text>
</comment>
<evidence type="ECO:0000313" key="10">
    <source>
        <dbReference type="Proteomes" id="UP001159428"/>
    </source>
</evidence>
<dbReference type="GO" id="GO:0016787">
    <property type="term" value="F:hydrolase activity"/>
    <property type="evidence" value="ECO:0007669"/>
    <property type="project" value="UniProtKB-KW"/>
</dbReference>
<reference evidence="9 10" key="1">
    <citation type="submission" date="2022-05" db="EMBL/GenBank/DDBJ databases">
        <authorList>
            <consortium name="Genoscope - CEA"/>
            <person name="William W."/>
        </authorList>
    </citation>
    <scope>NUCLEOTIDE SEQUENCE [LARGE SCALE GENOMIC DNA]</scope>
</reference>
<evidence type="ECO:0000259" key="8">
    <source>
        <dbReference type="PROSITE" id="PS50262"/>
    </source>
</evidence>
<dbReference type="InterPro" id="IPR000276">
    <property type="entry name" value="GPCR_Rhodpsn"/>
</dbReference>
<evidence type="ECO:0000256" key="7">
    <source>
        <dbReference type="SAM" id="Phobius"/>
    </source>
</evidence>
<dbReference type="CDD" id="cd00637">
    <property type="entry name" value="7tm_classA_rhodopsin-like"/>
    <property type="match status" value="1"/>
</dbReference>
<dbReference type="InterPro" id="IPR050309">
    <property type="entry name" value="Type-B_Carboxylest/Lipase"/>
</dbReference>
<proteinExistence type="inferred from homology"/>
<feature type="transmembrane region" description="Helical" evidence="7">
    <location>
        <begin position="311"/>
        <end position="331"/>
    </location>
</feature>
<dbReference type="PANTHER" id="PTHR11559">
    <property type="entry name" value="CARBOXYLESTERASE"/>
    <property type="match status" value="1"/>
</dbReference>
<evidence type="ECO:0000256" key="3">
    <source>
        <dbReference type="ARBA" id="ARBA00022692"/>
    </source>
</evidence>
<name>A0AAU9XFY0_9CNID</name>
<accession>A0AAU9XFY0</accession>
<dbReference type="InterPro" id="IPR017452">
    <property type="entry name" value="GPCR_Rhodpsn_7TM"/>
</dbReference>
<sequence>MFNSSCEIRELEGIFAFSVNVLSALFGGLGNILVCVTVYFSPRLHKTWCYFICSLSVADLLVNLVVQPMEAILTLSRMTGVCQAIIRDAFRLAAYITCGASLMNLAFMSVERLLAISWPLSERQKLTRKKMFAILFVIWGIPCVLGITGHVVGRSTRLSSILILIGLAGCYGVILTSYGILLLRARAHFKVSNRVSSLIRPHENENKQRATPTPLSKDRVFMKRNAMVKKRQESEKRAARTVGVVIGVFTLSWVPYGYFVLKTYTEMGRSQESRPFLPIREELEFESEEQLSIRNSFNSCLLNQRTKRRVAFVLTAAAFVAILSGLLYYYFSRKVKEYEQIVLEENQHMKVTIKAGVIRGKFESDAVVFKGIPYAKPPVGNLRWKAPVSCDENVNKCWNGTLDASEFGSWCAQQDVLHTPDQTKVIGSEDCLFINVWTPKHRSTGILLPVLVYIHGGFLMYSSGDWNGLHPQPEMVSEMNIVGVSFNYRLNAFGFLALKSLAEASPSKSTGNYGFMDQILALKWVRANIHKFGGDPKSVTLIGQSSGGTSELALLASPSAAGLFHRAIVMSASAVYNKSWEDAADDNKIFIKNCDCVRNSSAAERDCLYQLTTEKLEAAIPWDVYPYWRMSDSMDLPQKNLFNGAVAVVDNVVVPKPPLLAMVEGEANDVPLIIGTTGQEVNIKPVMDFSNSSWEDYSTYVKQKLAPFIGKNVSMVLALYNKSELSKEPLSPQFSYSSMASDIRLSCPNDVFASKASQGFKSPVYRYVVTSAPSFPINVFGYPATFAFHMWDLIALFGFPPAFHYTPSPRDQSFMKDLRREFGKFINNEFNQEDAPWKKFPNSTALFTDSGVKVLDSNGYHMEECAFWLNNGFFSYGWIN</sequence>
<dbReference type="SMART" id="SM01381">
    <property type="entry name" value="7TM_GPCR_Srsx"/>
    <property type="match status" value="1"/>
</dbReference>
<evidence type="ECO:0000256" key="6">
    <source>
        <dbReference type="ARBA" id="ARBA00023136"/>
    </source>
</evidence>
<dbReference type="GO" id="GO:0016020">
    <property type="term" value="C:membrane"/>
    <property type="evidence" value="ECO:0007669"/>
    <property type="project" value="UniProtKB-SubCell"/>
</dbReference>
<feature type="transmembrane region" description="Helical" evidence="7">
    <location>
        <begin position="158"/>
        <end position="183"/>
    </location>
</feature>
<dbReference type="SUPFAM" id="SSF81321">
    <property type="entry name" value="Family A G protein-coupled receptor-like"/>
    <property type="match status" value="1"/>
</dbReference>
<evidence type="ECO:0000256" key="1">
    <source>
        <dbReference type="ARBA" id="ARBA00004370"/>
    </source>
</evidence>
<feature type="transmembrane region" description="Helical" evidence="7">
    <location>
        <begin position="14"/>
        <end position="40"/>
    </location>
</feature>
<keyword evidence="10" id="KW-1185">Reference proteome</keyword>
<dbReference type="Pfam" id="PF00001">
    <property type="entry name" value="7tm_1"/>
    <property type="match status" value="1"/>
</dbReference>
<dbReference type="InterPro" id="IPR029058">
    <property type="entry name" value="AB_hydrolase_fold"/>
</dbReference>
<dbReference type="InterPro" id="IPR019819">
    <property type="entry name" value="Carboxylesterase_B_CS"/>
</dbReference>
<feature type="domain" description="G-protein coupled receptors family 1 profile" evidence="8">
    <location>
        <begin position="30"/>
        <end position="328"/>
    </location>
</feature>
<dbReference type="SUPFAM" id="SSF53474">
    <property type="entry name" value="alpha/beta-Hydrolases"/>
    <property type="match status" value="1"/>
</dbReference>
<comment type="similarity">
    <text evidence="2">Belongs to the type-B carboxylesterase/lipase family.</text>
</comment>
<comment type="subcellular location">
    <subcellularLocation>
        <location evidence="1">Membrane</location>
    </subcellularLocation>
</comment>
<dbReference type="EMBL" id="CALNXJ010000041">
    <property type="protein sequence ID" value="CAH3146411.1"/>
    <property type="molecule type" value="Genomic_DNA"/>
</dbReference>
<dbReference type="GO" id="GO:0004930">
    <property type="term" value="F:G protein-coupled receptor activity"/>
    <property type="evidence" value="ECO:0007669"/>
    <property type="project" value="InterPro"/>
</dbReference>
<keyword evidence="4" id="KW-0378">Hydrolase</keyword>
<feature type="transmembrane region" description="Helical" evidence="7">
    <location>
        <begin position="131"/>
        <end position="152"/>
    </location>
</feature>
<dbReference type="PROSITE" id="PS50262">
    <property type="entry name" value="G_PROTEIN_RECEP_F1_2"/>
    <property type="match status" value="1"/>
</dbReference>
<dbReference type="Gene3D" id="3.40.50.1820">
    <property type="entry name" value="alpha/beta hydrolase"/>
    <property type="match status" value="1"/>
</dbReference>
<evidence type="ECO:0000256" key="5">
    <source>
        <dbReference type="ARBA" id="ARBA00022989"/>
    </source>
</evidence>
<dbReference type="Proteomes" id="UP001159428">
    <property type="component" value="Unassembled WGS sequence"/>
</dbReference>
<evidence type="ECO:0000256" key="4">
    <source>
        <dbReference type="ARBA" id="ARBA00022801"/>
    </source>
</evidence>
<feature type="transmembrane region" description="Helical" evidence="7">
    <location>
        <begin position="238"/>
        <end position="259"/>
    </location>
</feature>
<keyword evidence="5 7" id="KW-1133">Transmembrane helix</keyword>
<dbReference type="InterPro" id="IPR019826">
    <property type="entry name" value="Carboxylesterase_B_AS"/>
</dbReference>
<dbReference type="PRINTS" id="PR00237">
    <property type="entry name" value="GPCRRHODOPSN"/>
</dbReference>
<organism evidence="9 10">
    <name type="scientific">Pocillopora meandrina</name>
    <dbReference type="NCBI Taxonomy" id="46732"/>
    <lineage>
        <taxon>Eukaryota</taxon>
        <taxon>Metazoa</taxon>
        <taxon>Cnidaria</taxon>
        <taxon>Anthozoa</taxon>
        <taxon>Hexacorallia</taxon>
        <taxon>Scleractinia</taxon>
        <taxon>Astrocoeniina</taxon>
        <taxon>Pocilloporidae</taxon>
        <taxon>Pocillopora</taxon>
    </lineage>
</organism>
<evidence type="ECO:0000256" key="2">
    <source>
        <dbReference type="ARBA" id="ARBA00005964"/>
    </source>
</evidence>
<keyword evidence="6 7" id="KW-0472">Membrane</keyword>
<keyword evidence="3 7" id="KW-0812">Transmembrane</keyword>
<dbReference type="InterPro" id="IPR002018">
    <property type="entry name" value="CarbesteraseB"/>
</dbReference>
<dbReference type="Gene3D" id="1.20.1070.10">
    <property type="entry name" value="Rhodopsin 7-helix transmembrane proteins"/>
    <property type="match status" value="1"/>
</dbReference>
<protein>
    <recommendedName>
        <fullName evidence="8">G-protein coupled receptors family 1 profile domain-containing protein</fullName>
    </recommendedName>
</protein>
<evidence type="ECO:0000313" key="9">
    <source>
        <dbReference type="EMBL" id="CAH3146411.1"/>
    </source>
</evidence>